<reference evidence="3 4" key="1">
    <citation type="submission" date="2020-08" db="EMBL/GenBank/DDBJ databases">
        <authorList>
            <person name="Koutsovoulos G."/>
            <person name="Danchin GJ E."/>
        </authorList>
    </citation>
    <scope>NUCLEOTIDE SEQUENCE [LARGE SCALE GENOMIC DNA]</scope>
</reference>
<feature type="compositionally biased region" description="Gly residues" evidence="1">
    <location>
        <begin position="448"/>
        <end position="484"/>
    </location>
</feature>
<feature type="region of interest" description="Disordered" evidence="1">
    <location>
        <begin position="437"/>
        <end position="533"/>
    </location>
</feature>
<dbReference type="OrthoDB" id="5908183at2759"/>
<feature type="transmembrane region" description="Helical" evidence="2">
    <location>
        <begin position="222"/>
        <end position="242"/>
    </location>
</feature>
<evidence type="ECO:0000313" key="3">
    <source>
        <dbReference type="EMBL" id="CAD2181623.1"/>
    </source>
</evidence>
<protein>
    <submittedName>
        <fullName evidence="3">Uncharacterized protein</fullName>
    </submittedName>
</protein>
<keyword evidence="2" id="KW-0472">Membrane</keyword>
<keyword evidence="2" id="KW-1133">Transmembrane helix</keyword>
<feature type="transmembrane region" description="Helical" evidence="2">
    <location>
        <begin position="6"/>
        <end position="23"/>
    </location>
</feature>
<proteinExistence type="predicted"/>
<dbReference type="AlphaFoldDB" id="A0A6V7W3A4"/>
<sequence length="533" mass="60342">MFLDPLLKTFIVFIFAGFAPFLVKGMRNALVNMRTSLGGEPSENLQMFSLSELSFLIKILNKININEDYKNYVSVVALLNAKGVEVISEDNLQVDHGFVNGFQRKIRAVTDHFGKILGDYHEGFNQKYRKRSGTAEERRRAMARKLTFINKRLGAYKQLVNGEEYTQFIQNYDLNIDEFGAQHDFINNPVPDSLKNIRNKPEFTQLEHFLTRILYQERNLFLLYKMFLLARRLILTFIYYSIDGRYFSMFNSESQIALFSYILLFDDYELSANTLHDKLLIQFHAFDWFARYGDDSQQSIILIKDLRNDEKDLELGYPVFCVFEPNVQEIYPLIHQFIKPTSSPEITTEEFAQFEPFRIQGDGIPNNTYNLYQLVNSEYVVGQVPIQGKLHQYYINPQLIAQIRYQMDNDALVYNDQLIATIQIREGVSIPPQIRGLYIQYPPPEPAGSGGEGGQQAAGTSGEGGQQAAGTSGEGGQQGAGSSGEGSQQAAGRRRQRDGDGNGGNGQRGRGRQRRNGGGGRNGRRGRNGDGGN</sequence>
<dbReference type="EMBL" id="CAJEWN010000406">
    <property type="protein sequence ID" value="CAD2181623.1"/>
    <property type="molecule type" value="Genomic_DNA"/>
</dbReference>
<accession>A0A6V7W3A4</accession>
<evidence type="ECO:0000256" key="2">
    <source>
        <dbReference type="SAM" id="Phobius"/>
    </source>
</evidence>
<organism evidence="3 4">
    <name type="scientific">Meloidogyne enterolobii</name>
    <name type="common">Root-knot nematode worm</name>
    <name type="synonym">Meloidogyne mayaguensis</name>
    <dbReference type="NCBI Taxonomy" id="390850"/>
    <lineage>
        <taxon>Eukaryota</taxon>
        <taxon>Metazoa</taxon>
        <taxon>Ecdysozoa</taxon>
        <taxon>Nematoda</taxon>
        <taxon>Chromadorea</taxon>
        <taxon>Rhabditida</taxon>
        <taxon>Tylenchina</taxon>
        <taxon>Tylenchomorpha</taxon>
        <taxon>Tylenchoidea</taxon>
        <taxon>Meloidogynidae</taxon>
        <taxon>Meloidogyninae</taxon>
        <taxon>Meloidogyne</taxon>
    </lineage>
</organism>
<keyword evidence="2" id="KW-0812">Transmembrane</keyword>
<gene>
    <name evidence="3" type="ORF">MENT_LOCUS33783</name>
</gene>
<dbReference type="Proteomes" id="UP000580250">
    <property type="component" value="Unassembled WGS sequence"/>
</dbReference>
<evidence type="ECO:0000256" key="1">
    <source>
        <dbReference type="SAM" id="MobiDB-lite"/>
    </source>
</evidence>
<evidence type="ECO:0000313" key="4">
    <source>
        <dbReference type="Proteomes" id="UP000580250"/>
    </source>
</evidence>
<comment type="caution">
    <text evidence="3">The sequence shown here is derived from an EMBL/GenBank/DDBJ whole genome shotgun (WGS) entry which is preliminary data.</text>
</comment>
<name>A0A6V7W3A4_MELEN</name>